<keyword evidence="3" id="KW-1185">Reference proteome</keyword>
<proteinExistence type="predicted"/>
<dbReference type="Proteomes" id="UP000326994">
    <property type="component" value="Unassembled WGS sequence"/>
</dbReference>
<feature type="chain" id="PRO_5023805979" evidence="1">
    <location>
        <begin position="18"/>
        <end position="284"/>
    </location>
</feature>
<dbReference type="AlphaFoldDB" id="A0A5J4FTW4"/>
<dbReference type="EMBL" id="BKCF01000001">
    <property type="protein sequence ID" value="GEQ85190.1"/>
    <property type="molecule type" value="Genomic_DNA"/>
</dbReference>
<evidence type="ECO:0000256" key="1">
    <source>
        <dbReference type="SAM" id="SignalP"/>
    </source>
</evidence>
<dbReference type="OrthoDB" id="9813840at2"/>
<reference evidence="2 3" key="1">
    <citation type="submission" date="2019-08" db="EMBL/GenBank/DDBJ databases">
        <title>Ulvibacter marinistellae sp. nov., isolated from a starfish, Patiria pectinifera.</title>
        <authorList>
            <person name="Kawano K."/>
            <person name="Ushijima N."/>
            <person name="Kihara M."/>
            <person name="Itoh H."/>
        </authorList>
    </citation>
    <scope>NUCLEOTIDE SEQUENCE [LARGE SCALE GENOMIC DNA]</scope>
    <source>
        <strain evidence="2 3">KK4</strain>
    </source>
</reference>
<evidence type="ECO:0000313" key="3">
    <source>
        <dbReference type="Proteomes" id="UP000326994"/>
    </source>
</evidence>
<gene>
    <name evidence="2" type="ORF">ULMS_06980</name>
</gene>
<feature type="signal peptide" evidence="1">
    <location>
        <begin position="1"/>
        <end position="17"/>
    </location>
</feature>
<evidence type="ECO:0000313" key="2">
    <source>
        <dbReference type="EMBL" id="GEQ85190.1"/>
    </source>
</evidence>
<sequence length="284" mass="30023">MKKTLIIALLFSIVVNAQTIVKSSIDSGGGSVSAGNIQMLYTIGEVFVQERSAGDIQVSEGFINPISLKLTINPKVFLQGPFISPDTAGLMNDNLRQNNQIPTTSPYADALVCDVNVFSITGDDAIVDWVLVELRDATDRTIVVESTSALLQRDGDIVAVDGISALGLSSPKTDYYIFVGHRNHLSILSATTVALSSITPVDLSEDPIAVFGGASSLTALNGVFAMVSGDVTPNGEVQTIDLNNLSSALGGSGYSTFDADMNGEIQTIDINLHIRPNLGRGIQY</sequence>
<name>A0A5J4FTW4_9FLAO</name>
<comment type="caution">
    <text evidence="2">The sequence shown here is derived from an EMBL/GenBank/DDBJ whole genome shotgun (WGS) entry which is preliminary data.</text>
</comment>
<accession>A0A5J4FTW4</accession>
<dbReference type="RefSeq" id="WP_151893119.1">
    <property type="nucleotide sequence ID" value="NZ_BKCF01000001.1"/>
</dbReference>
<protein>
    <submittedName>
        <fullName evidence="2">Uncharacterized protein</fullName>
    </submittedName>
</protein>
<organism evidence="2 3">
    <name type="scientific">Patiriisocius marinistellae</name>
    <dbReference type="NCBI Taxonomy" id="2494560"/>
    <lineage>
        <taxon>Bacteria</taxon>
        <taxon>Pseudomonadati</taxon>
        <taxon>Bacteroidota</taxon>
        <taxon>Flavobacteriia</taxon>
        <taxon>Flavobacteriales</taxon>
        <taxon>Flavobacteriaceae</taxon>
        <taxon>Patiriisocius</taxon>
    </lineage>
</organism>
<keyword evidence="1" id="KW-0732">Signal</keyword>